<keyword evidence="2" id="KW-1185">Reference proteome</keyword>
<comment type="caution">
    <text evidence="1">The sequence shown here is derived from an EMBL/GenBank/DDBJ whole genome shotgun (WGS) entry which is preliminary data.</text>
</comment>
<dbReference type="AlphaFoldDB" id="A0A8X6U987"/>
<gene>
    <name evidence="1" type="ORF">NPIL_274941</name>
</gene>
<accession>A0A8X6U987</accession>
<evidence type="ECO:0000313" key="1">
    <source>
        <dbReference type="EMBL" id="GFT94247.1"/>
    </source>
</evidence>
<reference evidence="1" key="1">
    <citation type="submission" date="2020-08" db="EMBL/GenBank/DDBJ databases">
        <title>Multicomponent nature underlies the extraordinary mechanical properties of spider dragline silk.</title>
        <authorList>
            <person name="Kono N."/>
            <person name="Nakamura H."/>
            <person name="Mori M."/>
            <person name="Yoshida Y."/>
            <person name="Ohtoshi R."/>
            <person name="Malay A.D."/>
            <person name="Moran D.A.P."/>
            <person name="Tomita M."/>
            <person name="Numata K."/>
            <person name="Arakawa K."/>
        </authorList>
    </citation>
    <scope>NUCLEOTIDE SEQUENCE</scope>
</reference>
<organism evidence="1 2">
    <name type="scientific">Nephila pilipes</name>
    <name type="common">Giant wood spider</name>
    <name type="synonym">Nephila maculata</name>
    <dbReference type="NCBI Taxonomy" id="299642"/>
    <lineage>
        <taxon>Eukaryota</taxon>
        <taxon>Metazoa</taxon>
        <taxon>Ecdysozoa</taxon>
        <taxon>Arthropoda</taxon>
        <taxon>Chelicerata</taxon>
        <taxon>Arachnida</taxon>
        <taxon>Araneae</taxon>
        <taxon>Araneomorphae</taxon>
        <taxon>Entelegynae</taxon>
        <taxon>Araneoidea</taxon>
        <taxon>Nephilidae</taxon>
        <taxon>Nephila</taxon>
    </lineage>
</organism>
<protein>
    <submittedName>
        <fullName evidence="1">Uncharacterized protein</fullName>
    </submittedName>
</protein>
<dbReference type="EMBL" id="BMAW01121482">
    <property type="protein sequence ID" value="GFT94247.1"/>
    <property type="molecule type" value="Genomic_DNA"/>
</dbReference>
<sequence length="100" mass="11738">MRDVYEAYWPPSQKTLQRREKRWLLPRKAPYNAAAGWAHRTVPQKRHAATPGSKRQRWLRHLPAGYCRLPWLLAQRKAGAAKGAWRVKRSETRAGVKRIK</sequence>
<dbReference type="Proteomes" id="UP000887013">
    <property type="component" value="Unassembled WGS sequence"/>
</dbReference>
<evidence type="ECO:0000313" key="2">
    <source>
        <dbReference type="Proteomes" id="UP000887013"/>
    </source>
</evidence>
<name>A0A8X6U987_NEPPI</name>
<proteinExistence type="predicted"/>